<feature type="compositionally biased region" description="Pro residues" evidence="1">
    <location>
        <begin position="82"/>
        <end position="92"/>
    </location>
</feature>
<reference evidence="2" key="1">
    <citation type="submission" date="2017-02" db="EMBL/GenBank/DDBJ databases">
        <title>Delving into the versatile metabolic prowess of the omnipresent phylum Bacteroidetes.</title>
        <authorList>
            <person name="Nobu M.K."/>
            <person name="Mei R."/>
            <person name="Narihiro T."/>
            <person name="Kuroda K."/>
            <person name="Liu W.-T."/>
        </authorList>
    </citation>
    <scope>NUCLEOTIDE SEQUENCE</scope>
    <source>
        <strain evidence="2">ADurb.Bin417</strain>
    </source>
</reference>
<dbReference type="AlphaFoldDB" id="A0A1V5MIR9"/>
<sequence length="92" mass="9962">MVLAIGAPDFSSKLLTERLNRGLDKFNAGNARKYQLAISTGLAIFSPEQPVSIDELLIQADRLMYQQKRARTGGRGGGNGEAPPPGPRLRRA</sequence>
<dbReference type="InterPro" id="IPR029787">
    <property type="entry name" value="Nucleotide_cyclase"/>
</dbReference>
<proteinExistence type="predicted"/>
<dbReference type="Gene3D" id="3.30.70.270">
    <property type="match status" value="1"/>
</dbReference>
<name>A0A1V5MIR9_UNCT6</name>
<protein>
    <submittedName>
        <fullName evidence="2">Uncharacterized protein</fullName>
    </submittedName>
</protein>
<dbReference type="InterPro" id="IPR043128">
    <property type="entry name" value="Rev_trsase/Diguanyl_cyclase"/>
</dbReference>
<dbReference type="SUPFAM" id="SSF55073">
    <property type="entry name" value="Nucleotide cyclase"/>
    <property type="match status" value="1"/>
</dbReference>
<dbReference type="EMBL" id="MWAK01000046">
    <property type="protein sequence ID" value="OPZ93086.1"/>
    <property type="molecule type" value="Genomic_DNA"/>
</dbReference>
<organism evidence="2">
    <name type="scientific">candidate division TA06 bacterium ADurb.Bin417</name>
    <dbReference type="NCBI Taxonomy" id="1852828"/>
    <lineage>
        <taxon>Bacteria</taxon>
        <taxon>Bacteria division TA06</taxon>
    </lineage>
</organism>
<gene>
    <name evidence="2" type="ORF">BWY73_00501</name>
</gene>
<evidence type="ECO:0000313" key="2">
    <source>
        <dbReference type="EMBL" id="OPZ93086.1"/>
    </source>
</evidence>
<accession>A0A1V5MIR9</accession>
<comment type="caution">
    <text evidence="2">The sequence shown here is derived from an EMBL/GenBank/DDBJ whole genome shotgun (WGS) entry which is preliminary data.</text>
</comment>
<dbReference type="Proteomes" id="UP000485484">
    <property type="component" value="Unassembled WGS sequence"/>
</dbReference>
<evidence type="ECO:0000256" key="1">
    <source>
        <dbReference type="SAM" id="MobiDB-lite"/>
    </source>
</evidence>
<feature type="region of interest" description="Disordered" evidence="1">
    <location>
        <begin position="67"/>
        <end position="92"/>
    </location>
</feature>